<comment type="caution">
    <text evidence="3">The sequence shown here is derived from an EMBL/GenBank/DDBJ whole genome shotgun (WGS) entry which is preliminary data.</text>
</comment>
<feature type="compositionally biased region" description="Low complexity" evidence="1">
    <location>
        <begin position="186"/>
        <end position="197"/>
    </location>
</feature>
<evidence type="ECO:0000256" key="1">
    <source>
        <dbReference type="SAM" id="MobiDB-lite"/>
    </source>
</evidence>
<proteinExistence type="predicted"/>
<keyword evidence="2" id="KW-0732">Signal</keyword>
<sequence>MSAARSFRSVFMVATCAGAALTCYLVSLNVASERASLEDVETKIVLAQRDIRLLQTEIGTRGRLAQLERWNVKVLALSAPAADQFLEGGFQLARLARPEQKLDVQAPVVLASAPAPRPPSAPLNETEHGADDGAGVTAVPVSRLMREASLKVPMRETVEAPPAPTPKSVAPKVEALQKPAKPATTSKPVAVSKPAPAADKKAGDKKAATASATVTKPVRLARVDPLAPLPAKANPKKTAKDSGSAR</sequence>
<feature type="compositionally biased region" description="Basic and acidic residues" evidence="1">
    <location>
        <begin position="198"/>
        <end position="207"/>
    </location>
</feature>
<dbReference type="Proteomes" id="UP001203058">
    <property type="component" value="Unassembled WGS sequence"/>
</dbReference>
<accession>A0ABS9VMR8</accession>
<name>A0ABS9VMR8_9SPHN</name>
<dbReference type="RefSeq" id="WP_241447063.1">
    <property type="nucleotide sequence ID" value="NZ_JAKZHW010000001.1"/>
</dbReference>
<reference evidence="3 4" key="1">
    <citation type="submission" date="2022-03" db="EMBL/GenBank/DDBJ databases">
        <authorList>
            <person name="Jo J.-H."/>
            <person name="Im W.-T."/>
        </authorList>
    </citation>
    <scope>NUCLEOTIDE SEQUENCE [LARGE SCALE GENOMIC DNA]</scope>
    <source>
        <strain evidence="3 4">SM33</strain>
    </source>
</reference>
<feature type="region of interest" description="Disordered" evidence="1">
    <location>
        <begin position="113"/>
        <end position="133"/>
    </location>
</feature>
<feature type="chain" id="PRO_5045207853" evidence="2">
    <location>
        <begin position="20"/>
        <end position="246"/>
    </location>
</feature>
<feature type="region of interest" description="Disordered" evidence="1">
    <location>
        <begin position="156"/>
        <end position="246"/>
    </location>
</feature>
<protein>
    <submittedName>
        <fullName evidence="3">Uncharacterized protein</fullName>
    </submittedName>
</protein>
<gene>
    <name evidence="3" type="ORF">LZ016_09125</name>
</gene>
<organism evidence="3 4">
    <name type="scientific">Sphingomonas telluris</name>
    <dbReference type="NCBI Taxonomy" id="2907998"/>
    <lineage>
        <taxon>Bacteria</taxon>
        <taxon>Pseudomonadati</taxon>
        <taxon>Pseudomonadota</taxon>
        <taxon>Alphaproteobacteria</taxon>
        <taxon>Sphingomonadales</taxon>
        <taxon>Sphingomonadaceae</taxon>
        <taxon>Sphingomonas</taxon>
    </lineage>
</organism>
<evidence type="ECO:0000256" key="2">
    <source>
        <dbReference type="SAM" id="SignalP"/>
    </source>
</evidence>
<feature type="signal peptide" evidence="2">
    <location>
        <begin position="1"/>
        <end position="19"/>
    </location>
</feature>
<evidence type="ECO:0000313" key="3">
    <source>
        <dbReference type="EMBL" id="MCH8616260.1"/>
    </source>
</evidence>
<evidence type="ECO:0000313" key="4">
    <source>
        <dbReference type="Proteomes" id="UP001203058"/>
    </source>
</evidence>
<keyword evidence="4" id="KW-1185">Reference proteome</keyword>
<dbReference type="EMBL" id="JAKZHW010000001">
    <property type="protein sequence ID" value="MCH8616260.1"/>
    <property type="molecule type" value="Genomic_DNA"/>
</dbReference>